<evidence type="ECO:0000256" key="4">
    <source>
        <dbReference type="ARBA" id="ARBA00022989"/>
    </source>
</evidence>
<sequence>MANDARPSELRTPDRPDFATQEERQATADEAYSVFTVTEKKLIILTGSLASFFSPLSSSIYMPALNTISSDLNVSSAKINLSVTTYLIVQGVAPMMIAGFSDSAGRRLAYVICFTIYIAANLGLALQNNYAALMVLRCLQSGGSSGTVALANGVVGDLVTSSERGMYVAFASLGGFLGPTISPIIGGLLSQTLGWHWVFWFLLIFAGAFFLPLLFFFPETCRKVVGDGSVPPPTLSMSVTDIIRHRNRAKAGHKVDAGKLEELRNHYKIRFPNPLSTLVVVADKESALILFATGLALACFYAISTGASSQFGQVYGFNDIQIALMFLPIGVGSLISAFTTGKTIDWNYRRHAKLNGFPVARNKHQDLTDFPIEKARLQVALPLFYVGAVSVIAYGWVMNYKVNLAGPIILLFLMGYSLTAAYQVLNILMVDIYPRKPATATAASNLVRCELGALASAVIVPMSNAMGRGWAYTLLALLFVVYSPALFVVMNYGMRWRKAKKEKRRCTHRRR</sequence>
<dbReference type="EMBL" id="KV454299">
    <property type="protein sequence ID" value="ODQ70973.1"/>
    <property type="molecule type" value="Genomic_DNA"/>
</dbReference>
<dbReference type="GO" id="GO:0005886">
    <property type="term" value="C:plasma membrane"/>
    <property type="evidence" value="ECO:0007669"/>
    <property type="project" value="TreeGrafter"/>
</dbReference>
<evidence type="ECO:0000256" key="1">
    <source>
        <dbReference type="ARBA" id="ARBA00004141"/>
    </source>
</evidence>
<evidence type="ECO:0000313" key="10">
    <source>
        <dbReference type="EMBL" id="ODQ70973.1"/>
    </source>
</evidence>
<keyword evidence="2" id="KW-0813">Transport</keyword>
<dbReference type="Pfam" id="PF07690">
    <property type="entry name" value="MFS_1"/>
    <property type="match status" value="1"/>
</dbReference>
<feature type="transmembrane region" description="Helical" evidence="8">
    <location>
        <begin position="81"/>
        <end position="101"/>
    </location>
</feature>
<feature type="transmembrane region" description="Helical" evidence="8">
    <location>
        <begin position="108"/>
        <end position="126"/>
    </location>
</feature>
<evidence type="ECO:0000256" key="5">
    <source>
        <dbReference type="ARBA" id="ARBA00023136"/>
    </source>
</evidence>
<dbReference type="SUPFAM" id="SSF103473">
    <property type="entry name" value="MFS general substrate transporter"/>
    <property type="match status" value="1"/>
</dbReference>
<proteinExistence type="inferred from homology"/>
<reference evidence="10 11" key="1">
    <citation type="journal article" date="2016" name="Proc. Natl. Acad. Sci. U.S.A.">
        <title>Comparative genomics of biotechnologically important yeasts.</title>
        <authorList>
            <person name="Riley R."/>
            <person name="Haridas S."/>
            <person name="Wolfe K.H."/>
            <person name="Lopes M.R."/>
            <person name="Hittinger C.T."/>
            <person name="Goeker M."/>
            <person name="Salamov A.A."/>
            <person name="Wisecaver J.H."/>
            <person name="Long T.M."/>
            <person name="Calvey C.H."/>
            <person name="Aerts A.L."/>
            <person name="Barry K.W."/>
            <person name="Choi C."/>
            <person name="Clum A."/>
            <person name="Coughlan A.Y."/>
            <person name="Deshpande S."/>
            <person name="Douglass A.P."/>
            <person name="Hanson S.J."/>
            <person name="Klenk H.-P."/>
            <person name="LaButti K.M."/>
            <person name="Lapidus A."/>
            <person name="Lindquist E.A."/>
            <person name="Lipzen A.M."/>
            <person name="Meier-Kolthoff J.P."/>
            <person name="Ohm R.A."/>
            <person name="Otillar R.P."/>
            <person name="Pangilinan J.L."/>
            <person name="Peng Y."/>
            <person name="Rokas A."/>
            <person name="Rosa C.A."/>
            <person name="Scheuner C."/>
            <person name="Sibirny A.A."/>
            <person name="Slot J.C."/>
            <person name="Stielow J.B."/>
            <person name="Sun H."/>
            <person name="Kurtzman C.P."/>
            <person name="Blackwell M."/>
            <person name="Grigoriev I.V."/>
            <person name="Jeffries T.W."/>
        </authorList>
    </citation>
    <scope>NUCLEOTIDE SEQUENCE [LARGE SCALE GENOMIC DNA]</scope>
    <source>
        <strain evidence="10 11">NRRL Y-11557</strain>
    </source>
</reference>
<protein>
    <recommendedName>
        <fullName evidence="9">Major facilitator superfamily (MFS) profile domain-containing protein</fullName>
    </recommendedName>
</protein>
<feature type="transmembrane region" description="Helical" evidence="8">
    <location>
        <begin position="379"/>
        <end position="398"/>
    </location>
</feature>
<feature type="domain" description="Major facilitator superfamily (MFS) profile" evidence="9">
    <location>
        <begin position="43"/>
        <end position="501"/>
    </location>
</feature>
<dbReference type="GO" id="GO:0022857">
    <property type="term" value="F:transmembrane transporter activity"/>
    <property type="evidence" value="ECO:0007669"/>
    <property type="project" value="InterPro"/>
</dbReference>
<evidence type="ECO:0000256" key="6">
    <source>
        <dbReference type="ARBA" id="ARBA00038347"/>
    </source>
</evidence>
<keyword evidence="5 8" id="KW-0472">Membrane</keyword>
<feature type="transmembrane region" description="Helical" evidence="8">
    <location>
        <begin position="470"/>
        <end position="494"/>
    </location>
</feature>
<dbReference type="STRING" id="675824.A0A1E3PZV3"/>
<dbReference type="Gene3D" id="1.20.1250.20">
    <property type="entry name" value="MFS general substrate transporter like domains"/>
    <property type="match status" value="1"/>
</dbReference>
<keyword evidence="11" id="KW-1185">Reference proteome</keyword>
<dbReference type="PROSITE" id="PS50850">
    <property type="entry name" value="MFS"/>
    <property type="match status" value="1"/>
</dbReference>
<evidence type="ECO:0000256" key="2">
    <source>
        <dbReference type="ARBA" id="ARBA00022448"/>
    </source>
</evidence>
<feature type="transmembrane region" description="Helical" evidence="8">
    <location>
        <begin position="195"/>
        <end position="217"/>
    </location>
</feature>
<gene>
    <name evidence="10" type="ORF">LIPSTDRAFT_98653</name>
</gene>
<evidence type="ECO:0000256" key="3">
    <source>
        <dbReference type="ARBA" id="ARBA00022692"/>
    </source>
</evidence>
<evidence type="ECO:0000313" key="11">
    <source>
        <dbReference type="Proteomes" id="UP000094385"/>
    </source>
</evidence>
<feature type="transmembrane region" description="Helical" evidence="8">
    <location>
        <begin position="320"/>
        <end position="340"/>
    </location>
</feature>
<feature type="region of interest" description="Disordered" evidence="7">
    <location>
        <begin position="1"/>
        <end position="23"/>
    </location>
</feature>
<comment type="subcellular location">
    <subcellularLocation>
        <location evidence="1">Membrane</location>
        <topology evidence="1">Multi-pass membrane protein</topology>
    </subcellularLocation>
</comment>
<dbReference type="InterPro" id="IPR020846">
    <property type="entry name" value="MFS_dom"/>
</dbReference>
<organism evidence="10 11">
    <name type="scientific">Lipomyces starkeyi NRRL Y-11557</name>
    <dbReference type="NCBI Taxonomy" id="675824"/>
    <lineage>
        <taxon>Eukaryota</taxon>
        <taxon>Fungi</taxon>
        <taxon>Dikarya</taxon>
        <taxon>Ascomycota</taxon>
        <taxon>Saccharomycotina</taxon>
        <taxon>Lipomycetes</taxon>
        <taxon>Lipomycetales</taxon>
        <taxon>Lipomycetaceae</taxon>
        <taxon>Lipomyces</taxon>
    </lineage>
</organism>
<keyword evidence="4 8" id="KW-1133">Transmembrane helix</keyword>
<feature type="transmembrane region" description="Helical" evidence="8">
    <location>
        <begin position="42"/>
        <end position="61"/>
    </location>
</feature>
<dbReference type="PANTHER" id="PTHR23502:SF51">
    <property type="entry name" value="QUINIDINE RESISTANCE PROTEIN 1-RELATED"/>
    <property type="match status" value="1"/>
</dbReference>
<feature type="transmembrane region" description="Helical" evidence="8">
    <location>
        <begin position="404"/>
        <end position="425"/>
    </location>
</feature>
<evidence type="ECO:0000256" key="8">
    <source>
        <dbReference type="SAM" id="Phobius"/>
    </source>
</evidence>
<evidence type="ECO:0000256" key="7">
    <source>
        <dbReference type="SAM" id="MobiDB-lite"/>
    </source>
</evidence>
<name>A0A1E3PZV3_LIPST</name>
<dbReference type="AlphaFoldDB" id="A0A1E3PZV3"/>
<keyword evidence="3 8" id="KW-0812">Transmembrane</keyword>
<evidence type="ECO:0000259" key="9">
    <source>
        <dbReference type="PROSITE" id="PS50850"/>
    </source>
</evidence>
<dbReference type="InterPro" id="IPR036259">
    <property type="entry name" value="MFS_trans_sf"/>
</dbReference>
<feature type="transmembrane region" description="Helical" evidence="8">
    <location>
        <begin position="167"/>
        <end position="189"/>
    </location>
</feature>
<comment type="similarity">
    <text evidence="6">Belongs to the major facilitator superfamily. CAR1 family.</text>
</comment>
<dbReference type="InterPro" id="IPR011701">
    <property type="entry name" value="MFS"/>
</dbReference>
<accession>A0A1E3PZV3</accession>
<dbReference type="CDD" id="cd17323">
    <property type="entry name" value="MFS_Tpo1_MDR_like"/>
    <property type="match status" value="1"/>
</dbReference>
<dbReference type="FunFam" id="1.20.1720.10:FF:000009">
    <property type="entry name" value="MFS multidrug transporter"/>
    <property type="match status" value="1"/>
</dbReference>
<feature type="transmembrane region" description="Helical" evidence="8">
    <location>
        <begin position="287"/>
        <end position="308"/>
    </location>
</feature>
<dbReference type="OrthoDB" id="440553at2759"/>
<dbReference type="Proteomes" id="UP000094385">
    <property type="component" value="Unassembled WGS sequence"/>
</dbReference>
<dbReference type="PANTHER" id="PTHR23502">
    <property type="entry name" value="MAJOR FACILITATOR SUPERFAMILY"/>
    <property type="match status" value="1"/>
</dbReference>